<accession>A0A9D2BH40</accession>
<dbReference type="InterPro" id="IPR052737">
    <property type="entry name" value="Omega-amidase_YafV"/>
</dbReference>
<sequence>MGLLMSLPIWGLSVGAADKGNLRVALVQASLAWGDVDANLTRFAGRVAACEGADVIVFPELFVSGCEMRKRDAGEAIDQKERVADRFVEVRDSMILWARRSGALVVGSTIYRSEGKYYNRLLAAYPDGECLYYDKHNCFKRGSFSPGDRRVILSYKGWRLATFICYDLRFPEWSRNDGAYDAALYIANWPESRHDDWERLLCERAMENAAWIIGVNCAGSDPAGLIYRGGSRLVSPSGEVVGRCPDHQEAIRIVMIGD</sequence>
<comment type="caution">
    <text evidence="3">The sequence shown here is derived from an EMBL/GenBank/DDBJ whole genome shotgun (WGS) entry which is preliminary data.</text>
</comment>
<dbReference type="EMBL" id="DXEL01000088">
    <property type="protein sequence ID" value="HIX75956.1"/>
    <property type="molecule type" value="Genomic_DNA"/>
</dbReference>
<dbReference type="Gene3D" id="3.60.110.10">
    <property type="entry name" value="Carbon-nitrogen hydrolase"/>
    <property type="match status" value="1"/>
</dbReference>
<dbReference type="InterPro" id="IPR001110">
    <property type="entry name" value="UPF0012_CS"/>
</dbReference>
<dbReference type="Proteomes" id="UP000886740">
    <property type="component" value="Unassembled WGS sequence"/>
</dbReference>
<name>A0A9D2BH40_9BACT</name>
<dbReference type="PANTHER" id="PTHR47799">
    <property type="entry name" value="OMEGA-AMIDASE YAFV"/>
    <property type="match status" value="1"/>
</dbReference>
<reference evidence="3" key="1">
    <citation type="journal article" date="2021" name="PeerJ">
        <title>Extensive microbial diversity within the chicken gut microbiome revealed by metagenomics and culture.</title>
        <authorList>
            <person name="Gilroy R."/>
            <person name="Ravi A."/>
            <person name="Getino M."/>
            <person name="Pursley I."/>
            <person name="Horton D.L."/>
            <person name="Alikhan N.F."/>
            <person name="Baker D."/>
            <person name="Gharbi K."/>
            <person name="Hall N."/>
            <person name="Watson M."/>
            <person name="Adriaenssens E.M."/>
            <person name="Foster-Nyarko E."/>
            <person name="Jarju S."/>
            <person name="Secka A."/>
            <person name="Antonio M."/>
            <person name="Oren A."/>
            <person name="Chaudhuri R.R."/>
            <person name="La Ragione R."/>
            <person name="Hildebrand F."/>
            <person name="Pallen M.J."/>
        </authorList>
    </citation>
    <scope>NUCLEOTIDE SEQUENCE</scope>
    <source>
        <strain evidence="3">ChiGjej6B6-14162</strain>
    </source>
</reference>
<organism evidence="3 4">
    <name type="scientific">Candidatus Parabacteroides intestinipullorum</name>
    <dbReference type="NCBI Taxonomy" id="2838723"/>
    <lineage>
        <taxon>Bacteria</taxon>
        <taxon>Pseudomonadati</taxon>
        <taxon>Bacteroidota</taxon>
        <taxon>Bacteroidia</taxon>
        <taxon>Bacteroidales</taxon>
        <taxon>Tannerellaceae</taxon>
        <taxon>Parabacteroides</taxon>
    </lineage>
</organism>
<proteinExistence type="inferred from homology"/>
<dbReference type="Pfam" id="PF00795">
    <property type="entry name" value="CN_hydrolase"/>
    <property type="match status" value="1"/>
</dbReference>
<evidence type="ECO:0000259" key="2">
    <source>
        <dbReference type="PROSITE" id="PS50263"/>
    </source>
</evidence>
<reference evidence="3" key="2">
    <citation type="submission" date="2021-04" db="EMBL/GenBank/DDBJ databases">
        <authorList>
            <person name="Gilroy R."/>
        </authorList>
    </citation>
    <scope>NUCLEOTIDE SEQUENCE</scope>
    <source>
        <strain evidence="3">ChiGjej6B6-14162</strain>
    </source>
</reference>
<dbReference type="InterPro" id="IPR003010">
    <property type="entry name" value="C-N_Hydrolase"/>
</dbReference>
<dbReference type="InterPro" id="IPR036526">
    <property type="entry name" value="C-N_Hydrolase_sf"/>
</dbReference>
<evidence type="ECO:0000256" key="1">
    <source>
        <dbReference type="ARBA" id="ARBA00010613"/>
    </source>
</evidence>
<dbReference type="GO" id="GO:0050152">
    <property type="term" value="F:omega-amidase activity"/>
    <property type="evidence" value="ECO:0007669"/>
    <property type="project" value="TreeGrafter"/>
</dbReference>
<gene>
    <name evidence="3" type="ORF">H9977_13130</name>
</gene>
<dbReference type="PANTHER" id="PTHR47799:SF1">
    <property type="entry name" value="OMEGA-AMIDASE YAFV"/>
    <property type="match status" value="1"/>
</dbReference>
<dbReference type="GO" id="GO:0106008">
    <property type="term" value="F:2-oxoglutaramate amidase activity"/>
    <property type="evidence" value="ECO:0007669"/>
    <property type="project" value="TreeGrafter"/>
</dbReference>
<dbReference type="PROSITE" id="PS01227">
    <property type="entry name" value="UPF0012"/>
    <property type="match status" value="1"/>
</dbReference>
<comment type="similarity">
    <text evidence="1">Belongs to the carbon-nitrogen hydrolase superfamily. NIT1/NIT2 family.</text>
</comment>
<evidence type="ECO:0000313" key="3">
    <source>
        <dbReference type="EMBL" id="HIX75956.1"/>
    </source>
</evidence>
<dbReference type="SUPFAM" id="SSF56317">
    <property type="entry name" value="Carbon-nitrogen hydrolase"/>
    <property type="match status" value="1"/>
</dbReference>
<evidence type="ECO:0000313" key="4">
    <source>
        <dbReference type="Proteomes" id="UP000886740"/>
    </source>
</evidence>
<protein>
    <submittedName>
        <fullName evidence="3">Nitrilase</fullName>
    </submittedName>
</protein>
<dbReference type="AlphaFoldDB" id="A0A9D2BH40"/>
<feature type="domain" description="CN hydrolase" evidence="2">
    <location>
        <begin position="22"/>
        <end position="258"/>
    </location>
</feature>
<dbReference type="PROSITE" id="PS50263">
    <property type="entry name" value="CN_HYDROLASE"/>
    <property type="match status" value="1"/>
</dbReference>